<protein>
    <submittedName>
        <fullName evidence="2">Uncharacterized protein</fullName>
    </submittedName>
</protein>
<keyword evidence="1" id="KW-0472">Membrane</keyword>
<evidence type="ECO:0000313" key="2">
    <source>
        <dbReference type="EMBL" id="RKP25566.1"/>
    </source>
</evidence>
<gene>
    <name evidence="2" type="ORF">SYNPS1DRAFT_28701</name>
</gene>
<keyword evidence="3" id="KW-1185">Reference proteome</keyword>
<evidence type="ECO:0000256" key="1">
    <source>
        <dbReference type="SAM" id="Phobius"/>
    </source>
</evidence>
<name>A0A4P9YZK1_9FUNG</name>
<dbReference type="EMBL" id="KZ989698">
    <property type="protein sequence ID" value="RKP25566.1"/>
    <property type="molecule type" value="Genomic_DNA"/>
</dbReference>
<keyword evidence="1" id="KW-0812">Transmembrane</keyword>
<evidence type="ECO:0000313" key="3">
    <source>
        <dbReference type="Proteomes" id="UP000278143"/>
    </source>
</evidence>
<feature type="transmembrane region" description="Helical" evidence="1">
    <location>
        <begin position="6"/>
        <end position="26"/>
    </location>
</feature>
<accession>A0A4P9YZK1</accession>
<reference evidence="3" key="1">
    <citation type="journal article" date="2018" name="Nat. Microbiol.">
        <title>Leveraging single-cell genomics to expand the fungal tree of life.</title>
        <authorList>
            <person name="Ahrendt S.R."/>
            <person name="Quandt C.A."/>
            <person name="Ciobanu D."/>
            <person name="Clum A."/>
            <person name="Salamov A."/>
            <person name="Andreopoulos B."/>
            <person name="Cheng J.F."/>
            <person name="Woyke T."/>
            <person name="Pelin A."/>
            <person name="Henrissat B."/>
            <person name="Reynolds N.K."/>
            <person name="Benny G.L."/>
            <person name="Smith M.E."/>
            <person name="James T.Y."/>
            <person name="Grigoriev I.V."/>
        </authorList>
    </citation>
    <scope>NUCLEOTIDE SEQUENCE [LARGE SCALE GENOMIC DNA]</scope>
    <source>
        <strain evidence="3">Benny S71-1</strain>
    </source>
</reference>
<proteinExistence type="predicted"/>
<dbReference type="AlphaFoldDB" id="A0A4P9YZK1"/>
<organism evidence="2 3">
    <name type="scientific">Syncephalis pseudoplumigaleata</name>
    <dbReference type="NCBI Taxonomy" id="1712513"/>
    <lineage>
        <taxon>Eukaryota</taxon>
        <taxon>Fungi</taxon>
        <taxon>Fungi incertae sedis</taxon>
        <taxon>Zoopagomycota</taxon>
        <taxon>Zoopagomycotina</taxon>
        <taxon>Zoopagomycetes</taxon>
        <taxon>Zoopagales</taxon>
        <taxon>Piptocephalidaceae</taxon>
        <taxon>Syncephalis</taxon>
    </lineage>
</organism>
<sequence length="114" mass="12818">MTMIRFLSGTIGGLIDLTQLWLILYFRCRFNTFKDLRSGAPQYTPKCAKCLELIEILVSTLVISDLKAQPIDQLADNNINPREPAAWLYLDIKAQLASTEKGSLIEKASSQKID</sequence>
<dbReference type="Proteomes" id="UP000278143">
    <property type="component" value="Unassembled WGS sequence"/>
</dbReference>
<keyword evidence="1" id="KW-1133">Transmembrane helix</keyword>